<accession>A0AAU7NTJ5</accession>
<dbReference type="InterPro" id="IPR000014">
    <property type="entry name" value="PAS"/>
</dbReference>
<dbReference type="NCBIfam" id="TIGR00229">
    <property type="entry name" value="sensory_box"/>
    <property type="match status" value="3"/>
</dbReference>
<dbReference type="RefSeq" id="WP_305906957.1">
    <property type="nucleotide sequence ID" value="NZ_CP157743.1"/>
</dbReference>
<dbReference type="PROSITE" id="PS50112">
    <property type="entry name" value="PAS"/>
    <property type="match status" value="3"/>
</dbReference>
<dbReference type="AlphaFoldDB" id="A0AAU7NTJ5"/>
<feature type="domain" description="PAS" evidence="2">
    <location>
        <begin position="298"/>
        <end position="352"/>
    </location>
</feature>
<protein>
    <submittedName>
        <fullName evidence="4">PAS domain S-box protein</fullName>
    </submittedName>
</protein>
<dbReference type="Pfam" id="PF08448">
    <property type="entry name" value="PAS_4"/>
    <property type="match status" value="1"/>
</dbReference>
<dbReference type="CDD" id="cd00130">
    <property type="entry name" value="PAS"/>
    <property type="match status" value="3"/>
</dbReference>
<keyword evidence="5" id="KW-1185">Reference proteome</keyword>
<dbReference type="SMART" id="SM00091">
    <property type="entry name" value="PAS"/>
    <property type="match status" value="3"/>
</dbReference>
<organism evidence="4 5">
    <name type="scientific">Methylomarinum roseum</name>
    <dbReference type="NCBI Taxonomy" id="3067653"/>
    <lineage>
        <taxon>Bacteria</taxon>
        <taxon>Pseudomonadati</taxon>
        <taxon>Pseudomonadota</taxon>
        <taxon>Gammaproteobacteria</taxon>
        <taxon>Methylococcales</taxon>
        <taxon>Methylococcaceae</taxon>
        <taxon>Methylomarinum</taxon>
    </lineage>
</organism>
<dbReference type="InterPro" id="IPR035965">
    <property type="entry name" value="PAS-like_dom_sf"/>
</dbReference>
<dbReference type="PROSITE" id="PS50113">
    <property type="entry name" value="PAC"/>
    <property type="match status" value="2"/>
</dbReference>
<dbReference type="PANTHER" id="PTHR44757:SF2">
    <property type="entry name" value="BIOFILM ARCHITECTURE MAINTENANCE PROTEIN MBAA"/>
    <property type="match status" value="1"/>
</dbReference>
<keyword evidence="1" id="KW-0175">Coiled coil</keyword>
<evidence type="ECO:0000259" key="3">
    <source>
        <dbReference type="PROSITE" id="PS50113"/>
    </source>
</evidence>
<dbReference type="InterPro" id="IPR001610">
    <property type="entry name" value="PAC"/>
</dbReference>
<dbReference type="InterPro" id="IPR013767">
    <property type="entry name" value="PAS_fold"/>
</dbReference>
<dbReference type="Gene3D" id="3.30.450.20">
    <property type="entry name" value="PAS domain"/>
    <property type="match status" value="3"/>
</dbReference>
<feature type="domain" description="PAS" evidence="2">
    <location>
        <begin position="171"/>
        <end position="243"/>
    </location>
</feature>
<evidence type="ECO:0000313" key="5">
    <source>
        <dbReference type="Proteomes" id="UP001225378"/>
    </source>
</evidence>
<proteinExistence type="predicted"/>
<reference evidence="4 5" key="1">
    <citation type="journal article" date="2024" name="Microbiology">
        <title>Methylomarinum rosea sp. nov., a novel halophilic methanotrophic bacterium from the hypersaline Lake Elton.</title>
        <authorList>
            <person name="Suleimanov R.Z."/>
            <person name="Oshkin I.Y."/>
            <person name="Danilova O.V."/>
            <person name="Suzina N.E."/>
            <person name="Dedysh S.N."/>
        </authorList>
    </citation>
    <scope>NUCLEOTIDE SEQUENCE [LARGE SCALE GENOMIC DNA]</scope>
    <source>
        <strain evidence="4 5">Ch1-1</strain>
    </source>
</reference>
<dbReference type="InterPro" id="IPR052155">
    <property type="entry name" value="Biofilm_reg_signaling"/>
</dbReference>
<dbReference type="Pfam" id="PF00989">
    <property type="entry name" value="PAS"/>
    <property type="match status" value="1"/>
</dbReference>
<evidence type="ECO:0000259" key="2">
    <source>
        <dbReference type="PROSITE" id="PS50112"/>
    </source>
</evidence>
<feature type="domain" description="PAS" evidence="2">
    <location>
        <begin position="55"/>
        <end position="100"/>
    </location>
</feature>
<dbReference type="KEGG" id="mech:Q9L42_018320"/>
<dbReference type="SMART" id="SM00086">
    <property type="entry name" value="PAC"/>
    <property type="match status" value="2"/>
</dbReference>
<evidence type="ECO:0000313" key="4">
    <source>
        <dbReference type="EMBL" id="XBS20282.1"/>
    </source>
</evidence>
<dbReference type="InterPro" id="IPR013656">
    <property type="entry name" value="PAS_4"/>
</dbReference>
<feature type="coiled-coil region" evidence="1">
    <location>
        <begin position="7"/>
        <end position="65"/>
    </location>
</feature>
<dbReference type="Pfam" id="PF13426">
    <property type="entry name" value="PAS_9"/>
    <property type="match status" value="1"/>
</dbReference>
<dbReference type="InterPro" id="IPR000700">
    <property type="entry name" value="PAS-assoc_C"/>
</dbReference>
<feature type="domain" description="PAC" evidence="3">
    <location>
        <begin position="243"/>
        <end position="297"/>
    </location>
</feature>
<dbReference type="Proteomes" id="UP001225378">
    <property type="component" value="Chromosome"/>
</dbReference>
<feature type="domain" description="PAC" evidence="3">
    <location>
        <begin position="376"/>
        <end position="426"/>
    </location>
</feature>
<evidence type="ECO:0000256" key="1">
    <source>
        <dbReference type="SAM" id="Coils"/>
    </source>
</evidence>
<sequence>MDKTDSLLSKSELTARLQAELEAAQERERASQKTRRALLAMLEDLEETQVEVEQARHELQSAMDAVQDPIFMHDRDYRIMRANRAYAERTGLDVQQIIGKPYWQLFPKLDAPPLCCIETIEQKQMHEEELNLLNGETFLTRYYPILDHHNHYLYSLHMMQNVSERRRAEQEQRTLSEAFRQASEAMLVLDDEGKVRHINPAFQRLFGYDEIEISSQSISLLTAPEREATIQPPAVLEQLRKHGLWQGEVLRRAKDGAVIPVLLNASAIRNHRDEITGFINLYLDLRQIKQAESSLRESEEQFRAMSSAAQDAMLMLDDDSLIVFWNEAATRIFGYQGDEVIGQNVHLLLAPEHYHAAYRAGWPDFAKNGRGAAIGQVLELEALHKSGHTINIELSVAPVQIKQRWHAVGILRDISERKLAERKLRNVLRAHRTLSACNTLLVHSSGEQKLMSDMCRAIVELVQ</sequence>
<name>A0AAU7NTJ5_9GAMM</name>
<dbReference type="GO" id="GO:0006355">
    <property type="term" value="P:regulation of DNA-templated transcription"/>
    <property type="evidence" value="ECO:0007669"/>
    <property type="project" value="InterPro"/>
</dbReference>
<gene>
    <name evidence="4" type="ORF">Q9L42_018320</name>
</gene>
<dbReference type="SUPFAM" id="SSF55785">
    <property type="entry name" value="PYP-like sensor domain (PAS domain)"/>
    <property type="match status" value="3"/>
</dbReference>
<dbReference type="PANTHER" id="PTHR44757">
    <property type="entry name" value="DIGUANYLATE CYCLASE DGCP"/>
    <property type="match status" value="1"/>
</dbReference>
<dbReference type="EMBL" id="CP157743">
    <property type="protein sequence ID" value="XBS20282.1"/>
    <property type="molecule type" value="Genomic_DNA"/>
</dbReference>